<dbReference type="Proteomes" id="UP000464262">
    <property type="component" value="Chromosome 2"/>
</dbReference>
<feature type="domain" description="DUF6868" evidence="2">
    <location>
        <begin position="1"/>
        <end position="79"/>
    </location>
</feature>
<reference evidence="3 4" key="1">
    <citation type="submission" date="2020-01" db="EMBL/GenBank/DDBJ databases">
        <title>Whole genome and functional gene identification of agarase of Vibrio HN897.</title>
        <authorList>
            <person name="Liu Y."/>
            <person name="Zhao Z."/>
        </authorList>
    </citation>
    <scope>NUCLEOTIDE SEQUENCE [LARGE SCALE GENOMIC DNA]</scope>
    <source>
        <strain evidence="3 4">HN897</strain>
    </source>
</reference>
<proteinExistence type="predicted"/>
<protein>
    <recommendedName>
        <fullName evidence="2">DUF6868 domain-containing protein</fullName>
    </recommendedName>
</protein>
<keyword evidence="4" id="KW-1185">Reference proteome</keyword>
<organism evidence="3 4">
    <name type="scientific">Vibrio astriarenae</name>
    <dbReference type="NCBI Taxonomy" id="1481923"/>
    <lineage>
        <taxon>Bacteria</taxon>
        <taxon>Pseudomonadati</taxon>
        <taxon>Pseudomonadota</taxon>
        <taxon>Gammaproteobacteria</taxon>
        <taxon>Vibrionales</taxon>
        <taxon>Vibrionaceae</taxon>
        <taxon>Vibrio</taxon>
    </lineage>
</organism>
<gene>
    <name evidence="3" type="ORF">GT360_21580</name>
</gene>
<keyword evidence="1" id="KW-0472">Membrane</keyword>
<accession>A0A7Z2T8F8</accession>
<dbReference type="Pfam" id="PF21742">
    <property type="entry name" value="DUF6868"/>
    <property type="match status" value="1"/>
</dbReference>
<keyword evidence="1" id="KW-0812">Transmembrane</keyword>
<evidence type="ECO:0000313" key="3">
    <source>
        <dbReference type="EMBL" id="QIA66220.1"/>
    </source>
</evidence>
<evidence type="ECO:0000256" key="1">
    <source>
        <dbReference type="SAM" id="Phobius"/>
    </source>
</evidence>
<evidence type="ECO:0000313" key="4">
    <source>
        <dbReference type="Proteomes" id="UP000464262"/>
    </source>
</evidence>
<sequence>MEINVLTEFLGWCTVLNLGLLALSSVLMSMLRPQIASFHSRVSALSEKELNVAYFRYLSHYKIVTLVFNVVPYLALKIMS</sequence>
<feature type="transmembrane region" description="Helical" evidence="1">
    <location>
        <begin position="58"/>
        <end position="76"/>
    </location>
</feature>
<dbReference type="EMBL" id="CP047476">
    <property type="protein sequence ID" value="QIA66220.1"/>
    <property type="molecule type" value="Genomic_DNA"/>
</dbReference>
<evidence type="ECO:0000259" key="2">
    <source>
        <dbReference type="Pfam" id="PF21742"/>
    </source>
</evidence>
<dbReference type="KEGG" id="vas:GT360_21580"/>
<dbReference type="AlphaFoldDB" id="A0A7Z2T8F8"/>
<dbReference type="InterPro" id="IPR049220">
    <property type="entry name" value="DUF6868"/>
</dbReference>
<name>A0A7Z2T8F8_9VIBR</name>
<feature type="transmembrane region" description="Helical" evidence="1">
    <location>
        <begin position="9"/>
        <end position="31"/>
    </location>
</feature>
<keyword evidence="1" id="KW-1133">Transmembrane helix</keyword>